<proteinExistence type="predicted"/>
<dbReference type="SUPFAM" id="SSF51182">
    <property type="entry name" value="RmlC-like cupins"/>
    <property type="match status" value="1"/>
</dbReference>
<evidence type="ECO:0000313" key="3">
    <source>
        <dbReference type="Proteomes" id="UP000753196"/>
    </source>
</evidence>
<evidence type="ECO:0000259" key="1">
    <source>
        <dbReference type="Pfam" id="PF07883"/>
    </source>
</evidence>
<comment type="caution">
    <text evidence="2">The sequence shown here is derived from an EMBL/GenBank/DDBJ whole genome shotgun (WGS) entry which is preliminary data.</text>
</comment>
<reference evidence="2" key="1">
    <citation type="submission" date="2020-07" db="EMBL/GenBank/DDBJ databases">
        <title>Huge and variable diversity of episymbiotic CPR bacteria and DPANN archaea in groundwater ecosystems.</title>
        <authorList>
            <person name="He C.Y."/>
            <person name="Keren R."/>
            <person name="Whittaker M."/>
            <person name="Farag I.F."/>
            <person name="Doudna J."/>
            <person name="Cate J.H.D."/>
            <person name="Banfield J.F."/>
        </authorList>
    </citation>
    <scope>NUCLEOTIDE SEQUENCE</scope>
    <source>
        <strain evidence="2">NC_groundwater_973_Pr1_S-0.2um_54_13</strain>
    </source>
</reference>
<evidence type="ECO:0000313" key="2">
    <source>
        <dbReference type="EMBL" id="MBI3630721.1"/>
    </source>
</evidence>
<dbReference type="InterPro" id="IPR014710">
    <property type="entry name" value="RmlC-like_jellyroll"/>
</dbReference>
<protein>
    <submittedName>
        <fullName evidence="2">Cupin domain-containing protein</fullName>
    </submittedName>
</protein>
<dbReference type="Proteomes" id="UP000753196">
    <property type="component" value="Unassembled WGS sequence"/>
</dbReference>
<dbReference type="Gene3D" id="2.60.120.10">
    <property type="entry name" value="Jelly Rolls"/>
    <property type="match status" value="1"/>
</dbReference>
<dbReference type="EMBL" id="JACQCR010000001">
    <property type="protein sequence ID" value="MBI3630721.1"/>
    <property type="molecule type" value="Genomic_DNA"/>
</dbReference>
<organism evidence="2 3">
    <name type="scientific">Candidatus Sungiibacteriota bacterium</name>
    <dbReference type="NCBI Taxonomy" id="2750080"/>
    <lineage>
        <taxon>Bacteria</taxon>
        <taxon>Candidatus Sungiibacteriota</taxon>
    </lineage>
</organism>
<gene>
    <name evidence="2" type="ORF">HY221_00040</name>
</gene>
<accession>A0A932QXN0</accession>
<feature type="domain" description="Cupin type-2" evidence="1">
    <location>
        <begin position="35"/>
        <end position="102"/>
    </location>
</feature>
<dbReference type="InterPro" id="IPR011051">
    <property type="entry name" value="RmlC_Cupin_sf"/>
</dbReference>
<dbReference type="Pfam" id="PF07883">
    <property type="entry name" value="Cupin_2"/>
    <property type="match status" value="1"/>
</dbReference>
<sequence length="127" mass="14106">MILTKNITPKFVDVRGAITKILDNGTPIKSILLITSHAGAVRANHYHKKDSHYSYLLSGKMEYSEKPVAGGQMERAVLSAGDMVFTPPQAIHAMRFLEDSSFLALATESRSQEDYEADTVRIELVRP</sequence>
<dbReference type="InterPro" id="IPR013096">
    <property type="entry name" value="Cupin_2"/>
</dbReference>
<name>A0A932QXN0_9BACT</name>
<dbReference type="AlphaFoldDB" id="A0A932QXN0"/>